<reference evidence="2" key="1">
    <citation type="journal article" date="2022" name="Int. J. Mol. Sci.">
        <title>Draft Genome of Tanacetum Coccineum: Genomic Comparison of Closely Related Tanacetum-Family Plants.</title>
        <authorList>
            <person name="Yamashiro T."/>
            <person name="Shiraishi A."/>
            <person name="Nakayama K."/>
            <person name="Satake H."/>
        </authorList>
    </citation>
    <scope>NUCLEOTIDE SEQUENCE</scope>
</reference>
<proteinExistence type="predicted"/>
<comment type="caution">
    <text evidence="2">The sequence shown here is derived from an EMBL/GenBank/DDBJ whole genome shotgun (WGS) entry which is preliminary data.</text>
</comment>
<evidence type="ECO:0000313" key="3">
    <source>
        <dbReference type="Proteomes" id="UP001151760"/>
    </source>
</evidence>
<gene>
    <name evidence="2" type="ORF">Tco_0600025</name>
</gene>
<dbReference type="Proteomes" id="UP001151760">
    <property type="component" value="Unassembled WGS sequence"/>
</dbReference>
<sequence length="91" mass="9837">MKLLSKSSLVRIQVRGSCNGVVCLSQDEDNVVTSLVVVHPLRKECYELPPLPSSPDFTGRESCGLGFDDSANVTPSKFQQRSGIPLWGATS</sequence>
<evidence type="ECO:0000256" key="1">
    <source>
        <dbReference type="SAM" id="MobiDB-lite"/>
    </source>
</evidence>
<dbReference type="EMBL" id="BQNB010008477">
    <property type="protein sequence ID" value="GJS49904.1"/>
    <property type="molecule type" value="Genomic_DNA"/>
</dbReference>
<feature type="region of interest" description="Disordered" evidence="1">
    <location>
        <begin position="71"/>
        <end position="91"/>
    </location>
</feature>
<organism evidence="2 3">
    <name type="scientific">Tanacetum coccineum</name>
    <dbReference type="NCBI Taxonomy" id="301880"/>
    <lineage>
        <taxon>Eukaryota</taxon>
        <taxon>Viridiplantae</taxon>
        <taxon>Streptophyta</taxon>
        <taxon>Embryophyta</taxon>
        <taxon>Tracheophyta</taxon>
        <taxon>Spermatophyta</taxon>
        <taxon>Magnoliopsida</taxon>
        <taxon>eudicotyledons</taxon>
        <taxon>Gunneridae</taxon>
        <taxon>Pentapetalae</taxon>
        <taxon>asterids</taxon>
        <taxon>campanulids</taxon>
        <taxon>Asterales</taxon>
        <taxon>Asteraceae</taxon>
        <taxon>Asteroideae</taxon>
        <taxon>Anthemideae</taxon>
        <taxon>Anthemidinae</taxon>
        <taxon>Tanacetum</taxon>
    </lineage>
</organism>
<keyword evidence="3" id="KW-1185">Reference proteome</keyword>
<reference evidence="2" key="2">
    <citation type="submission" date="2022-01" db="EMBL/GenBank/DDBJ databases">
        <authorList>
            <person name="Yamashiro T."/>
            <person name="Shiraishi A."/>
            <person name="Satake H."/>
            <person name="Nakayama K."/>
        </authorList>
    </citation>
    <scope>NUCLEOTIDE SEQUENCE</scope>
</reference>
<protein>
    <submittedName>
        <fullName evidence="2">Uncharacterized protein</fullName>
    </submittedName>
</protein>
<evidence type="ECO:0000313" key="2">
    <source>
        <dbReference type="EMBL" id="GJS49904.1"/>
    </source>
</evidence>
<name>A0ABQ4WAM0_9ASTR</name>
<accession>A0ABQ4WAM0</accession>
<feature type="compositionally biased region" description="Polar residues" evidence="1">
    <location>
        <begin position="71"/>
        <end position="82"/>
    </location>
</feature>